<keyword evidence="3" id="KW-1185">Reference proteome</keyword>
<feature type="compositionally biased region" description="Low complexity" evidence="1">
    <location>
        <begin position="118"/>
        <end position="128"/>
    </location>
</feature>
<sequence length="174" mass="19160">TIVRWTHHGPAQFGRRTWPYHKTPRHFKNNFKLLSPVSARIPAGPKSRLRAPRSLSGQRPFPPSKVCSAYAENPFGTDDNSLHQASGSKPCLRAPGAEQKVWLAEQATFSVPSSQKNPSGPSSPYSSYNDYATRTPMIKVNASTCNSPSKDANRRALCGNDQGRSVPLPQRFSL</sequence>
<evidence type="ECO:0000313" key="2">
    <source>
        <dbReference type="EMBL" id="MQL95671.1"/>
    </source>
</evidence>
<accession>A0A843VG87</accession>
<feature type="region of interest" description="Disordered" evidence="1">
    <location>
        <begin position="42"/>
        <end position="63"/>
    </location>
</feature>
<organism evidence="2 3">
    <name type="scientific">Colocasia esculenta</name>
    <name type="common">Wild taro</name>
    <name type="synonym">Arum esculentum</name>
    <dbReference type="NCBI Taxonomy" id="4460"/>
    <lineage>
        <taxon>Eukaryota</taxon>
        <taxon>Viridiplantae</taxon>
        <taxon>Streptophyta</taxon>
        <taxon>Embryophyta</taxon>
        <taxon>Tracheophyta</taxon>
        <taxon>Spermatophyta</taxon>
        <taxon>Magnoliopsida</taxon>
        <taxon>Liliopsida</taxon>
        <taxon>Araceae</taxon>
        <taxon>Aroideae</taxon>
        <taxon>Colocasieae</taxon>
        <taxon>Colocasia</taxon>
    </lineage>
</organism>
<dbReference type="AlphaFoldDB" id="A0A843VG87"/>
<gene>
    <name evidence="2" type="ORF">Taro_028337</name>
</gene>
<comment type="caution">
    <text evidence="2">The sequence shown here is derived from an EMBL/GenBank/DDBJ whole genome shotgun (WGS) entry which is preliminary data.</text>
</comment>
<dbReference type="Proteomes" id="UP000652761">
    <property type="component" value="Unassembled WGS sequence"/>
</dbReference>
<feature type="region of interest" description="Disordered" evidence="1">
    <location>
        <begin position="109"/>
        <end position="174"/>
    </location>
</feature>
<protein>
    <submittedName>
        <fullName evidence="2">Uncharacterized protein</fullName>
    </submittedName>
</protein>
<dbReference type="EMBL" id="NMUH01001818">
    <property type="protein sequence ID" value="MQL95671.1"/>
    <property type="molecule type" value="Genomic_DNA"/>
</dbReference>
<reference evidence="2" key="1">
    <citation type="submission" date="2017-07" db="EMBL/GenBank/DDBJ databases">
        <title>Taro Niue Genome Assembly and Annotation.</title>
        <authorList>
            <person name="Atibalentja N."/>
            <person name="Keating K."/>
            <person name="Fields C.J."/>
        </authorList>
    </citation>
    <scope>NUCLEOTIDE SEQUENCE</scope>
    <source>
        <strain evidence="2">Niue_2</strain>
        <tissue evidence="2">Leaf</tissue>
    </source>
</reference>
<proteinExistence type="predicted"/>
<name>A0A843VG87_COLES</name>
<feature type="compositionally biased region" description="Polar residues" evidence="1">
    <location>
        <begin position="141"/>
        <end position="150"/>
    </location>
</feature>
<evidence type="ECO:0000256" key="1">
    <source>
        <dbReference type="SAM" id="MobiDB-lite"/>
    </source>
</evidence>
<evidence type="ECO:0000313" key="3">
    <source>
        <dbReference type="Proteomes" id="UP000652761"/>
    </source>
</evidence>
<feature type="non-terminal residue" evidence="2">
    <location>
        <position position="1"/>
    </location>
</feature>